<keyword evidence="2 5" id="KW-0479">Metal-binding</keyword>
<dbReference type="InterPro" id="IPR009056">
    <property type="entry name" value="Cyt_c-like_dom"/>
</dbReference>
<evidence type="ECO:0000256" key="6">
    <source>
        <dbReference type="SAM" id="SignalP"/>
    </source>
</evidence>
<evidence type="ECO:0000256" key="2">
    <source>
        <dbReference type="ARBA" id="ARBA00022723"/>
    </source>
</evidence>
<evidence type="ECO:0000256" key="1">
    <source>
        <dbReference type="ARBA" id="ARBA00022448"/>
    </source>
</evidence>
<keyword evidence="6" id="KW-0732">Signal</keyword>
<accession>A0A916NH34</accession>
<sequence>MRKTVVYAALLFALSLSVSACGKTNTAPPANQGGAATGGGTAGGAATADAQAIYKQNCISCHGNNLEGGVGPNLQKAGSKYSKEQIATLLSNGKGAMPSFKGRLSDTELGAVADWLAAKK</sequence>
<dbReference type="AlphaFoldDB" id="A0A916NH34"/>
<dbReference type="PANTHER" id="PTHR37823">
    <property type="entry name" value="CYTOCHROME C-553-LIKE"/>
    <property type="match status" value="1"/>
</dbReference>
<feature type="signal peptide" evidence="6">
    <location>
        <begin position="1"/>
        <end position="20"/>
    </location>
</feature>
<feature type="domain" description="Cytochrome c" evidence="7">
    <location>
        <begin position="45"/>
        <end position="120"/>
    </location>
</feature>
<keyword evidence="1" id="KW-0813">Transport</keyword>
<dbReference type="GO" id="GO:0009055">
    <property type="term" value="F:electron transfer activity"/>
    <property type="evidence" value="ECO:0007669"/>
    <property type="project" value="InterPro"/>
</dbReference>
<keyword evidence="9" id="KW-1185">Reference proteome</keyword>
<protein>
    <submittedName>
        <fullName evidence="8">Cytochrome c-551</fullName>
    </submittedName>
</protein>
<dbReference type="PROSITE" id="PS51007">
    <property type="entry name" value="CYTC"/>
    <property type="match status" value="1"/>
</dbReference>
<dbReference type="InterPro" id="IPR051811">
    <property type="entry name" value="Cytochrome_c550/c551-like"/>
</dbReference>
<dbReference type="EMBL" id="CAJVAS010000003">
    <property type="protein sequence ID" value="CAG7607088.1"/>
    <property type="molecule type" value="Genomic_DNA"/>
</dbReference>
<dbReference type="PIRSF" id="PIRSF000025">
    <property type="entry name" value="Cytc_Bsub_c550"/>
    <property type="match status" value="1"/>
</dbReference>
<gene>
    <name evidence="8" type="primary">cccA_1</name>
    <name evidence="8" type="ORF">PAESOLCIP111_00922</name>
</gene>
<feature type="chain" id="PRO_5039388089" evidence="6">
    <location>
        <begin position="21"/>
        <end position="120"/>
    </location>
</feature>
<dbReference type="Pfam" id="PF13442">
    <property type="entry name" value="Cytochrome_CBB3"/>
    <property type="match status" value="1"/>
</dbReference>
<evidence type="ECO:0000256" key="4">
    <source>
        <dbReference type="ARBA" id="ARBA00023004"/>
    </source>
</evidence>
<evidence type="ECO:0000313" key="9">
    <source>
        <dbReference type="Proteomes" id="UP000693672"/>
    </source>
</evidence>
<keyword evidence="4 5" id="KW-0408">Iron</keyword>
<evidence type="ECO:0000256" key="3">
    <source>
        <dbReference type="ARBA" id="ARBA00022982"/>
    </source>
</evidence>
<keyword evidence="3" id="KW-0249">Electron transport</keyword>
<reference evidence="8" key="1">
    <citation type="submission" date="2021-06" db="EMBL/GenBank/DDBJ databases">
        <authorList>
            <person name="Criscuolo A."/>
        </authorList>
    </citation>
    <scope>NUCLEOTIDE SEQUENCE</scope>
    <source>
        <strain evidence="8">CIP111600</strain>
    </source>
</reference>
<dbReference type="PROSITE" id="PS51257">
    <property type="entry name" value="PROKAR_LIPOPROTEIN"/>
    <property type="match status" value="1"/>
</dbReference>
<evidence type="ECO:0000313" key="8">
    <source>
        <dbReference type="EMBL" id="CAG7607088.1"/>
    </source>
</evidence>
<dbReference type="GO" id="GO:0046872">
    <property type="term" value="F:metal ion binding"/>
    <property type="evidence" value="ECO:0007669"/>
    <property type="project" value="UniProtKB-KW"/>
</dbReference>
<dbReference type="GO" id="GO:0020037">
    <property type="term" value="F:heme binding"/>
    <property type="evidence" value="ECO:0007669"/>
    <property type="project" value="InterPro"/>
</dbReference>
<dbReference type="InterPro" id="IPR012218">
    <property type="entry name" value="Cyt_c_BACSU-c550-type"/>
</dbReference>
<evidence type="ECO:0000259" key="7">
    <source>
        <dbReference type="PROSITE" id="PS51007"/>
    </source>
</evidence>
<keyword evidence="5" id="KW-0349">Heme</keyword>
<dbReference type="PANTHER" id="PTHR37823:SF4">
    <property type="entry name" value="MENAQUINOL-CYTOCHROME C REDUCTASE CYTOCHROME B_C SUBUNIT"/>
    <property type="match status" value="1"/>
</dbReference>
<comment type="caution">
    <text evidence="8">The sequence shown here is derived from an EMBL/GenBank/DDBJ whole genome shotgun (WGS) entry which is preliminary data.</text>
</comment>
<organism evidence="8 9">
    <name type="scientific">Paenibacillus solanacearum</name>
    <dbReference type="NCBI Taxonomy" id="2048548"/>
    <lineage>
        <taxon>Bacteria</taxon>
        <taxon>Bacillati</taxon>
        <taxon>Bacillota</taxon>
        <taxon>Bacilli</taxon>
        <taxon>Bacillales</taxon>
        <taxon>Paenibacillaceae</taxon>
        <taxon>Paenibacillus</taxon>
    </lineage>
</organism>
<dbReference type="Proteomes" id="UP000693672">
    <property type="component" value="Unassembled WGS sequence"/>
</dbReference>
<proteinExistence type="predicted"/>
<name>A0A916NH34_9BACL</name>
<evidence type="ECO:0000256" key="5">
    <source>
        <dbReference type="PROSITE-ProRule" id="PRU00433"/>
    </source>
</evidence>